<dbReference type="Pfam" id="PF02755">
    <property type="entry name" value="RPEL"/>
    <property type="match status" value="1"/>
</dbReference>
<dbReference type="PROSITE" id="PS51073">
    <property type="entry name" value="RPEL"/>
    <property type="match status" value="2"/>
</dbReference>
<evidence type="ECO:0000256" key="3">
    <source>
        <dbReference type="ARBA" id="ARBA00023015"/>
    </source>
</evidence>
<feature type="repeat" description="RPEL" evidence="7">
    <location>
        <begin position="85"/>
        <end position="110"/>
    </location>
</feature>
<keyword evidence="6" id="KW-0539">Nucleus</keyword>
<sequence length="1303" mass="141637">MENSEAGDSTDNSLSTSLGLSLPTPTSPPDQASICMDKNRESLKRKLMLRRSVTELLFSFLFALLLKTPPAFADKMSLCLVTTGDLLRHKIQQRPNRQLLVQQHILEDTNIDPSLHERQRLLKRSRLLDDLNDKLSHRPGPLELVQENILQPSLELVNAIRDGSVQFMSTSDTEDMDQSGPSFTFVDGSGSGGIQCPSFDESSALYVVSSPSPVPHDECLPVSSTSANNITVPATVCPQIPFIVSTMSPPGSAAEVLSNHPGTSSIAFISLDNNNNSSSNNNNSGSKSRIKKPKPKVVPKSRIIKFHEYKGPPSAVKNQPSNTPASSSSNSDGDTPYNIMLQQQQLFLQLQLQFQQMQQQQSSTLVPGAQTDQNLASSGMKSVVVMSPPVTQPILAGNTALVQTISFHEPQIYDTNLDPQPIISKIAVSPMTTAQTSTGQILNAQTVSTSQASLILPQTRPTQSAPRQTAKALTSIPAGALSVPKLTGNLEEMKVADLKAELKKRSLPVSGSKPQLIERLKPFTDSSSSMPSSPVSIIPKSDSRPSSRMSTPLQFSQAPVASAPSNSYANVVSITQSNTSAPAASFVNTSSQNSSSRSAPSFSLLSRATKQDRTIVSVKPFIKDELVTSTTISLPSSPQTLMTTNSGTVKTIISPVHKVSSAPALLKPAVPSSKNLRFADATQKTFPYGEQDSVSETLNPQALASVTTETSQPTSAGMMQMEVTSSASVLQLQQLQQLHMLQHLQQQLMQQTQTQQQQFPHQIFQEQSPSSSVQLTESDHMVLAQAKQIEELQRQLQESHQRLELNQQHHEQQLMQVHMPSDFAQQQQQQPSPVMQHQREPVSLGFNDPSGQPPPTVLSGPSTSKSQRSDDQAMVFTDLPTTDAPPDYKSGIVSRTTSVPPSSLDTNQQKLNIHRCSSAPYISGQLKEPPYYHEAIRQKQQQMGNMKNSTTSLHSPTSCLNLQQVAPDCKSQAMDDVLEILIRHGELPPNAATEAFPSSEQTRVRTLPQTSAATTFISSPPSLPKSSSKTPVSVTMSNDQTSSYPSSGSPVTSTTRSMTSQQHNQPSTSRIDSSNPILTLEHPDIFNTALLNDTQFSSSKIHGDAAPSSPLMNEDTSSSVFGEFPDWGDMIPSADLSAMDFSVEFGFDQLYLGDPDRSLDTNICQDNQFSQEQTTSRLDTSSGLNTTHLNNAPHSHSDNSSTTNMYMHGLEPHSSLDQHGHCNETLTASNQMDTSEWLDALMPDSNVNRMNTELANKPSSASFTTNSYMIPHFQQERFDNYSDSGVIQSPVGWEQLINPGTGS</sequence>
<dbReference type="EMBL" id="CAJHNH020003968">
    <property type="protein sequence ID" value="CAG5130330.1"/>
    <property type="molecule type" value="Genomic_DNA"/>
</dbReference>
<feature type="coiled-coil region" evidence="8">
    <location>
        <begin position="782"/>
        <end position="813"/>
    </location>
</feature>
<feature type="region of interest" description="Disordered" evidence="9">
    <location>
        <begin position="516"/>
        <end position="559"/>
    </location>
</feature>
<reference evidence="11" key="1">
    <citation type="submission" date="2021-04" db="EMBL/GenBank/DDBJ databases">
        <authorList>
            <consortium name="Molecular Ecology Group"/>
        </authorList>
    </citation>
    <scope>NUCLEOTIDE SEQUENCE</scope>
</reference>
<keyword evidence="4 8" id="KW-0175">Coiled coil</keyword>
<feature type="compositionally biased region" description="Low complexity" evidence="9">
    <location>
        <begin position="1018"/>
        <end position="1057"/>
    </location>
</feature>
<comment type="subcellular location">
    <subcellularLocation>
        <location evidence="1">Nucleus</location>
    </subcellularLocation>
</comment>
<name>A0A8S3ZRA0_9EUPU</name>
<keyword evidence="3" id="KW-0805">Transcription regulation</keyword>
<feature type="compositionally biased region" description="Basic residues" evidence="9">
    <location>
        <begin position="288"/>
        <end position="304"/>
    </location>
</feature>
<dbReference type="InterPro" id="IPR004018">
    <property type="entry name" value="RPEL_repeat"/>
</dbReference>
<evidence type="ECO:0000256" key="2">
    <source>
        <dbReference type="ARBA" id="ARBA00022737"/>
    </source>
</evidence>
<dbReference type="Gene3D" id="1.10.720.30">
    <property type="entry name" value="SAP domain"/>
    <property type="match status" value="1"/>
</dbReference>
<feature type="compositionally biased region" description="Polar residues" evidence="9">
    <location>
        <begin position="893"/>
        <end position="906"/>
    </location>
</feature>
<evidence type="ECO:0000256" key="4">
    <source>
        <dbReference type="ARBA" id="ARBA00023054"/>
    </source>
</evidence>
<protein>
    <recommendedName>
        <fullName evidence="10">SAP domain-containing protein</fullName>
    </recommendedName>
</protein>
<dbReference type="InterPro" id="IPR003034">
    <property type="entry name" value="SAP_dom"/>
</dbReference>
<dbReference type="SUPFAM" id="SSF68906">
    <property type="entry name" value="SAP domain"/>
    <property type="match status" value="1"/>
</dbReference>
<dbReference type="InterPro" id="IPR036361">
    <property type="entry name" value="SAP_dom_sf"/>
</dbReference>
<evidence type="ECO:0000256" key="1">
    <source>
        <dbReference type="ARBA" id="ARBA00004123"/>
    </source>
</evidence>
<evidence type="ECO:0000256" key="7">
    <source>
        <dbReference type="PROSITE-ProRule" id="PRU00401"/>
    </source>
</evidence>
<dbReference type="GO" id="GO:0003713">
    <property type="term" value="F:transcription coactivator activity"/>
    <property type="evidence" value="ECO:0007669"/>
    <property type="project" value="TreeGrafter"/>
</dbReference>
<organism evidence="11 12">
    <name type="scientific">Candidula unifasciata</name>
    <dbReference type="NCBI Taxonomy" id="100452"/>
    <lineage>
        <taxon>Eukaryota</taxon>
        <taxon>Metazoa</taxon>
        <taxon>Spiralia</taxon>
        <taxon>Lophotrochozoa</taxon>
        <taxon>Mollusca</taxon>
        <taxon>Gastropoda</taxon>
        <taxon>Heterobranchia</taxon>
        <taxon>Euthyneura</taxon>
        <taxon>Panpulmonata</taxon>
        <taxon>Eupulmonata</taxon>
        <taxon>Stylommatophora</taxon>
        <taxon>Helicina</taxon>
        <taxon>Helicoidea</taxon>
        <taxon>Geomitridae</taxon>
        <taxon>Candidula</taxon>
    </lineage>
</organism>
<dbReference type="SMART" id="SM00513">
    <property type="entry name" value="SAP"/>
    <property type="match status" value="1"/>
</dbReference>
<dbReference type="InterPro" id="IPR043451">
    <property type="entry name" value="Myocardin-like"/>
</dbReference>
<feature type="region of interest" description="Disordered" evidence="9">
    <location>
        <begin position="1014"/>
        <end position="1076"/>
    </location>
</feature>
<dbReference type="GO" id="GO:0005634">
    <property type="term" value="C:nucleus"/>
    <property type="evidence" value="ECO:0007669"/>
    <property type="project" value="UniProtKB-SubCell"/>
</dbReference>
<proteinExistence type="predicted"/>
<dbReference type="SMART" id="SM00707">
    <property type="entry name" value="RPEL"/>
    <property type="match status" value="2"/>
</dbReference>
<dbReference type="OrthoDB" id="197676at2759"/>
<evidence type="ECO:0000313" key="11">
    <source>
        <dbReference type="EMBL" id="CAG5130330.1"/>
    </source>
</evidence>
<evidence type="ECO:0000256" key="5">
    <source>
        <dbReference type="ARBA" id="ARBA00023163"/>
    </source>
</evidence>
<feature type="repeat" description="RPEL" evidence="7">
    <location>
        <begin position="129"/>
        <end position="154"/>
    </location>
</feature>
<feature type="region of interest" description="Disordered" evidence="9">
    <location>
        <begin position="1"/>
        <end position="34"/>
    </location>
</feature>
<feature type="region of interest" description="Disordered" evidence="9">
    <location>
        <begin position="1168"/>
        <end position="1201"/>
    </location>
</feature>
<feature type="compositionally biased region" description="Low complexity" evidence="9">
    <location>
        <begin position="273"/>
        <end position="287"/>
    </location>
</feature>
<keyword evidence="12" id="KW-1185">Reference proteome</keyword>
<feature type="compositionally biased region" description="Low complexity" evidence="9">
    <location>
        <begin position="9"/>
        <end position="24"/>
    </location>
</feature>
<dbReference type="Pfam" id="PF02037">
    <property type="entry name" value="SAP"/>
    <property type="match status" value="1"/>
</dbReference>
<dbReference type="PANTHER" id="PTHR22793">
    <property type="entry name" value="MYOCARDIN-RELATED TRANSCRIPTION FACTOR-RELATED"/>
    <property type="match status" value="1"/>
</dbReference>
<gene>
    <name evidence="11" type="ORF">CUNI_LOCUS15888</name>
</gene>
<evidence type="ECO:0000256" key="6">
    <source>
        <dbReference type="ARBA" id="ARBA00023242"/>
    </source>
</evidence>
<keyword evidence="5" id="KW-0804">Transcription</keyword>
<feature type="domain" description="SAP" evidence="10">
    <location>
        <begin position="490"/>
        <end position="524"/>
    </location>
</feature>
<feature type="region of interest" description="Disordered" evidence="9">
    <location>
        <begin position="821"/>
        <end position="906"/>
    </location>
</feature>
<evidence type="ECO:0000256" key="8">
    <source>
        <dbReference type="SAM" id="Coils"/>
    </source>
</evidence>
<dbReference type="Gene3D" id="6.10.150.10">
    <property type="match status" value="1"/>
</dbReference>
<feature type="compositionally biased region" description="Polar residues" evidence="9">
    <location>
        <begin position="544"/>
        <end position="559"/>
    </location>
</feature>
<feature type="region of interest" description="Disordered" evidence="9">
    <location>
        <begin position="268"/>
        <end position="336"/>
    </location>
</feature>
<accession>A0A8S3ZRA0</accession>
<feature type="compositionally biased region" description="Low complexity" evidence="9">
    <location>
        <begin position="320"/>
        <end position="331"/>
    </location>
</feature>
<dbReference type="GO" id="GO:0045944">
    <property type="term" value="P:positive regulation of transcription by RNA polymerase II"/>
    <property type="evidence" value="ECO:0007669"/>
    <property type="project" value="TreeGrafter"/>
</dbReference>
<dbReference type="PANTHER" id="PTHR22793:SF12">
    <property type="entry name" value="MYOCARDIN-RELATED TRANSCRIPTION FACTOR, ISOFORM H"/>
    <property type="match status" value="1"/>
</dbReference>
<evidence type="ECO:0000256" key="9">
    <source>
        <dbReference type="SAM" id="MobiDB-lite"/>
    </source>
</evidence>
<evidence type="ECO:0000313" key="12">
    <source>
        <dbReference type="Proteomes" id="UP000678393"/>
    </source>
</evidence>
<dbReference type="Proteomes" id="UP000678393">
    <property type="component" value="Unassembled WGS sequence"/>
</dbReference>
<dbReference type="PROSITE" id="PS50800">
    <property type="entry name" value="SAP"/>
    <property type="match status" value="1"/>
</dbReference>
<feature type="compositionally biased region" description="Polar residues" evidence="9">
    <location>
        <begin position="1058"/>
        <end position="1076"/>
    </location>
</feature>
<comment type="caution">
    <text evidence="11">The sequence shown here is derived from an EMBL/GenBank/DDBJ whole genome shotgun (WGS) entry which is preliminary data.</text>
</comment>
<evidence type="ECO:0000259" key="10">
    <source>
        <dbReference type="PROSITE" id="PS50800"/>
    </source>
</evidence>
<feature type="compositionally biased region" description="Low complexity" evidence="9">
    <location>
        <begin position="525"/>
        <end position="540"/>
    </location>
</feature>
<keyword evidence="2" id="KW-0677">Repeat</keyword>